<dbReference type="PANTHER" id="PTHR34472:SF1">
    <property type="entry name" value="SULFUR CARRIER PROTEIN THIS"/>
    <property type="match status" value="1"/>
</dbReference>
<dbReference type="InterPro" id="IPR003749">
    <property type="entry name" value="ThiS/MoaD-like"/>
</dbReference>
<proteinExistence type="predicted"/>
<organism evidence="1 2">
    <name type="scientific">Candidatus Hydrogenisulfobacillus filiaventi</name>
    <dbReference type="NCBI Taxonomy" id="2707344"/>
    <lineage>
        <taxon>Bacteria</taxon>
        <taxon>Bacillati</taxon>
        <taxon>Bacillota</taxon>
        <taxon>Clostridia</taxon>
        <taxon>Eubacteriales</taxon>
        <taxon>Clostridiales Family XVII. Incertae Sedis</taxon>
        <taxon>Candidatus Hydrogenisulfobacillus</taxon>
    </lineage>
</organism>
<evidence type="ECO:0000313" key="2">
    <source>
        <dbReference type="Proteomes" id="UP000503399"/>
    </source>
</evidence>
<dbReference type="InterPro" id="IPR016155">
    <property type="entry name" value="Mopterin_synth/thiamin_S_b"/>
</dbReference>
<dbReference type="InterPro" id="IPR012675">
    <property type="entry name" value="Beta-grasp_dom_sf"/>
</dbReference>
<protein>
    <submittedName>
        <fullName evidence="1">Thiamine biosynthesis protein ThiS</fullName>
    </submittedName>
</protein>
<dbReference type="NCBIfam" id="TIGR01683">
    <property type="entry name" value="thiS"/>
    <property type="match status" value="1"/>
</dbReference>
<sequence>MRLRINGEWQDIPEPAPGPLTVAALLEALGVSGRAVAVLHNGTPLGRDQFDARPLAADDELEIVRFVGGG</sequence>
<dbReference type="Gene3D" id="3.10.20.30">
    <property type="match status" value="1"/>
</dbReference>
<name>A0A6F8ZGX3_9FIRM</name>
<keyword evidence="2" id="KW-1185">Reference proteome</keyword>
<dbReference type="PANTHER" id="PTHR34472">
    <property type="entry name" value="SULFUR CARRIER PROTEIN THIS"/>
    <property type="match status" value="1"/>
</dbReference>
<accession>A0A6F8ZGX3</accession>
<dbReference type="CDD" id="cd00565">
    <property type="entry name" value="Ubl_ThiS"/>
    <property type="match status" value="1"/>
</dbReference>
<dbReference type="EMBL" id="LR778114">
    <property type="protein sequence ID" value="CAB1128842.1"/>
    <property type="molecule type" value="Genomic_DNA"/>
</dbReference>
<dbReference type="AlphaFoldDB" id="A0A6F8ZGX3"/>
<reference evidence="1 2" key="1">
    <citation type="submission" date="2020-02" db="EMBL/GenBank/DDBJ databases">
        <authorList>
            <person name="Hogendoorn C."/>
        </authorList>
    </citation>
    <scope>NUCLEOTIDE SEQUENCE [LARGE SCALE GENOMIC DNA]</scope>
    <source>
        <strain evidence="1">R501</strain>
    </source>
</reference>
<dbReference type="SUPFAM" id="SSF54285">
    <property type="entry name" value="MoaD/ThiS"/>
    <property type="match status" value="1"/>
</dbReference>
<dbReference type="Proteomes" id="UP000503399">
    <property type="component" value="Chromosome"/>
</dbReference>
<dbReference type="KEGG" id="hfv:R50_1336"/>
<gene>
    <name evidence="1" type="ORF">R50_1336</name>
</gene>
<evidence type="ECO:0000313" key="1">
    <source>
        <dbReference type="EMBL" id="CAB1128842.1"/>
    </source>
</evidence>
<dbReference type="InterPro" id="IPR010035">
    <property type="entry name" value="Thi_S"/>
</dbReference>
<dbReference type="Pfam" id="PF02597">
    <property type="entry name" value="ThiS"/>
    <property type="match status" value="1"/>
</dbReference>